<dbReference type="SUPFAM" id="SSF53850">
    <property type="entry name" value="Periplasmic binding protein-like II"/>
    <property type="match status" value="1"/>
</dbReference>
<evidence type="ECO:0000256" key="8">
    <source>
        <dbReference type="ARBA" id="ARBA00022977"/>
    </source>
</evidence>
<evidence type="ECO:0000256" key="3">
    <source>
        <dbReference type="ARBA" id="ARBA00009406"/>
    </source>
</evidence>
<name>I4YUF2_9HYPH</name>
<feature type="domain" description="SsuA/THI5-like" evidence="12">
    <location>
        <begin position="20"/>
        <end position="236"/>
    </location>
</feature>
<dbReference type="HOGENOM" id="CLU_890651_0_0_5"/>
<evidence type="ECO:0000313" key="14">
    <source>
        <dbReference type="Proteomes" id="UP000003947"/>
    </source>
</evidence>
<dbReference type="PATRIC" id="fig|864069.3.peg.4511"/>
<dbReference type="Gene3D" id="3.40.190.10">
    <property type="entry name" value="Periplasmic binding protein-like II"/>
    <property type="match status" value="2"/>
</dbReference>
<keyword evidence="5" id="KW-0808">Transferase</keyword>
<dbReference type="RefSeq" id="WP_009763644.1">
    <property type="nucleotide sequence ID" value="NZ_CP141048.1"/>
</dbReference>
<dbReference type="EMBL" id="JH660645">
    <property type="protein sequence ID" value="EIM27594.1"/>
    <property type="molecule type" value="Genomic_DNA"/>
</dbReference>
<evidence type="ECO:0000256" key="10">
    <source>
        <dbReference type="ARBA" id="ARBA00033171"/>
    </source>
</evidence>
<dbReference type="PANTHER" id="PTHR31528:SF1">
    <property type="entry name" value="4-AMINO-5-HYDROXYMETHYL-2-METHYLPYRIMIDINE PHOSPHATE SYNTHASE THI11-RELATED"/>
    <property type="match status" value="1"/>
</dbReference>
<comment type="subunit">
    <text evidence="4">Homodimer.</text>
</comment>
<protein>
    <recommendedName>
        <fullName evidence="10">Thiamine pyrimidine synthase</fullName>
    </recommendedName>
</protein>
<dbReference type="eggNOG" id="COG0715">
    <property type="taxonomic scope" value="Bacteria"/>
</dbReference>
<dbReference type="Proteomes" id="UP000003947">
    <property type="component" value="Unassembled WGS sequence"/>
</dbReference>
<dbReference type="GO" id="GO:0016740">
    <property type="term" value="F:transferase activity"/>
    <property type="evidence" value="ECO:0007669"/>
    <property type="project" value="UniProtKB-KW"/>
</dbReference>
<evidence type="ECO:0000259" key="12">
    <source>
        <dbReference type="Pfam" id="PF09084"/>
    </source>
</evidence>
<dbReference type="PANTHER" id="PTHR31528">
    <property type="entry name" value="4-AMINO-5-HYDROXYMETHYL-2-METHYLPYRIMIDINE PHOSPHATE SYNTHASE THI11-RELATED"/>
    <property type="match status" value="1"/>
</dbReference>
<keyword evidence="9" id="KW-0408">Iron</keyword>
<keyword evidence="14" id="KW-1185">Reference proteome</keyword>
<dbReference type="GO" id="GO:0009228">
    <property type="term" value="P:thiamine biosynthetic process"/>
    <property type="evidence" value="ECO:0007669"/>
    <property type="project" value="UniProtKB-KW"/>
</dbReference>
<evidence type="ECO:0000313" key="13">
    <source>
        <dbReference type="EMBL" id="EIM27594.1"/>
    </source>
</evidence>
<dbReference type="GO" id="GO:0046872">
    <property type="term" value="F:metal ion binding"/>
    <property type="evidence" value="ECO:0007669"/>
    <property type="project" value="UniProtKB-KW"/>
</dbReference>
<reference evidence="13 14" key="1">
    <citation type="submission" date="2012-02" db="EMBL/GenBank/DDBJ databases">
        <title>Improved High-Quality Draft sequence of Microvirga sp. WSM3557.</title>
        <authorList>
            <consortium name="US DOE Joint Genome Institute"/>
            <person name="Lucas S."/>
            <person name="Han J."/>
            <person name="Lapidus A."/>
            <person name="Cheng J.-F."/>
            <person name="Goodwin L."/>
            <person name="Pitluck S."/>
            <person name="Peters L."/>
            <person name="Zhang X."/>
            <person name="Detter J.C."/>
            <person name="Han C."/>
            <person name="Tapia R."/>
            <person name="Land M."/>
            <person name="Hauser L."/>
            <person name="Kyrpides N."/>
            <person name="Ivanova N."/>
            <person name="Pagani I."/>
            <person name="Brau L."/>
            <person name="Yates R."/>
            <person name="O'Hara G."/>
            <person name="Rui T."/>
            <person name="Howieson J."/>
            <person name="Reeve W."/>
            <person name="Woyke T."/>
        </authorList>
    </citation>
    <scope>NUCLEOTIDE SEQUENCE [LARGE SCALE GENOMIC DNA]</scope>
    <source>
        <strain evidence="13 14">WSM3557</strain>
    </source>
</reference>
<comment type="catalytic activity">
    <reaction evidence="11">
        <text>N(6)-(pyridoxal phosphate)-L-lysyl-[4-amino-5-hydroxymethyl-2-methylpyrimidine phosphate synthase] + L-histidyl-[4-amino-5-hydroxymethyl-2-methylpyrimidine phosphate synthase] + 2 Fe(3+) + 4 H2O = L-lysyl-[4-amino-5-hydroxymethyl-2-methylpyrimidine phosphate synthase] + (2S)-2-amino-5-hydroxy-4-oxopentanoyl-[4-amino-5-hydroxymethyl-2-methylpyrimidine phosphate synthase] + 4-amino-2-methyl-5-(phosphooxymethyl)pyrimidine + 3-oxopropanoate + 2 Fe(2+) + 2 H(+)</text>
        <dbReference type="Rhea" id="RHEA:65756"/>
        <dbReference type="Rhea" id="RHEA-COMP:16892"/>
        <dbReference type="Rhea" id="RHEA-COMP:16893"/>
        <dbReference type="Rhea" id="RHEA-COMP:16894"/>
        <dbReference type="Rhea" id="RHEA-COMP:16895"/>
        <dbReference type="ChEBI" id="CHEBI:15377"/>
        <dbReference type="ChEBI" id="CHEBI:15378"/>
        <dbReference type="ChEBI" id="CHEBI:29033"/>
        <dbReference type="ChEBI" id="CHEBI:29034"/>
        <dbReference type="ChEBI" id="CHEBI:29969"/>
        <dbReference type="ChEBI" id="CHEBI:29979"/>
        <dbReference type="ChEBI" id="CHEBI:33190"/>
        <dbReference type="ChEBI" id="CHEBI:58354"/>
        <dbReference type="ChEBI" id="CHEBI:143915"/>
        <dbReference type="ChEBI" id="CHEBI:157692"/>
    </reaction>
    <physiologicalReaction direction="left-to-right" evidence="11">
        <dbReference type="Rhea" id="RHEA:65757"/>
    </physiologicalReaction>
</comment>
<evidence type="ECO:0000256" key="2">
    <source>
        <dbReference type="ARBA" id="ARBA00004948"/>
    </source>
</evidence>
<dbReference type="OrthoDB" id="6531500at2"/>
<evidence type="ECO:0000256" key="9">
    <source>
        <dbReference type="ARBA" id="ARBA00023004"/>
    </source>
</evidence>
<accession>I4YUF2</accession>
<evidence type="ECO:0000256" key="11">
    <source>
        <dbReference type="ARBA" id="ARBA00048179"/>
    </source>
</evidence>
<dbReference type="AlphaFoldDB" id="I4YUF2"/>
<proteinExistence type="inferred from homology"/>
<dbReference type="Pfam" id="PF09084">
    <property type="entry name" value="NMT1"/>
    <property type="match status" value="1"/>
</dbReference>
<comment type="similarity">
    <text evidence="3">Belongs to the NMT1/THI5 family.</text>
</comment>
<evidence type="ECO:0000256" key="5">
    <source>
        <dbReference type="ARBA" id="ARBA00022679"/>
    </source>
</evidence>
<dbReference type="STRING" id="864069.MicloDRAFT_00041640"/>
<evidence type="ECO:0000256" key="1">
    <source>
        <dbReference type="ARBA" id="ARBA00003469"/>
    </source>
</evidence>
<evidence type="ECO:0000256" key="6">
    <source>
        <dbReference type="ARBA" id="ARBA00022723"/>
    </source>
</evidence>
<comment type="pathway">
    <text evidence="2">Cofactor biosynthesis; thiamine diphosphate biosynthesis.</text>
</comment>
<evidence type="ECO:0000256" key="4">
    <source>
        <dbReference type="ARBA" id="ARBA00011738"/>
    </source>
</evidence>
<sequence length="311" mass="33770">MKSQRPLKLNLGDPSESRVYYIPHYVAQSRGYFTEEGVEVIFTSTTSGGTTVQGGQIPAIVSGAADLTVGGPMVIMRMRQDHEAHLVAFCATVNVNPWFLAGRSTCIGFDLTDLAGKRVIDISNITTANLCFRWLLKAADVKGVTILPGSRDEAGDLASVLTGEVDYALHSLHGLAPHLVANSKLALVADLAGATGPVPWSAYIADPRILAERRGDFQAFTRAIERALTDIANAPPQEIAQWLKPYYDGYPHPALTLAIERYRAVGAWPRESLIPPESFHRFSGILQEIGWLAEPADYAANIDTSFAEAHQ</sequence>
<comment type="function">
    <text evidence="1">Responsible for the formation of the pyrimidine heterocycle in the thiamine biosynthesis pathway. Catalyzes the formation of hydroxymethylpyrimidine phosphate (HMP-P) from histidine and pyridoxal phosphate (PLP). The protein uses PLP and the active site histidine to form HMP-P, generating an inactive enzyme. The enzyme can only undergo a single turnover, which suggests it is a suicide enzyme.</text>
</comment>
<dbReference type="InterPro" id="IPR027939">
    <property type="entry name" value="NMT1/THI5"/>
</dbReference>
<dbReference type="InterPro" id="IPR015168">
    <property type="entry name" value="SsuA/THI5"/>
</dbReference>
<keyword evidence="6" id="KW-0479">Metal-binding</keyword>
<keyword evidence="7" id="KW-0663">Pyridoxal phosphate</keyword>
<evidence type="ECO:0000256" key="7">
    <source>
        <dbReference type="ARBA" id="ARBA00022898"/>
    </source>
</evidence>
<organism evidence="13 14">
    <name type="scientific">Microvirga lotononidis</name>
    <dbReference type="NCBI Taxonomy" id="864069"/>
    <lineage>
        <taxon>Bacteria</taxon>
        <taxon>Pseudomonadati</taxon>
        <taxon>Pseudomonadota</taxon>
        <taxon>Alphaproteobacteria</taxon>
        <taxon>Hyphomicrobiales</taxon>
        <taxon>Methylobacteriaceae</taxon>
        <taxon>Microvirga</taxon>
    </lineage>
</organism>
<gene>
    <name evidence="13" type="ORF">MicloDRAFT_00041640</name>
</gene>
<keyword evidence="8" id="KW-0784">Thiamine biosynthesis</keyword>